<accession>A0AAV7DXL1</accession>
<dbReference type="Pfam" id="PF10591">
    <property type="entry name" value="SPARC_Ca_bdg"/>
    <property type="match status" value="1"/>
</dbReference>
<dbReference type="InterPro" id="IPR018247">
    <property type="entry name" value="EF_Hand_1_Ca_BS"/>
</dbReference>
<sequence length="347" mass="41033">MSPAAVVYPLLATAFLFFLIFSSVPLSGPARRPLPRRLAVLHAEFDPLVAAIERRREGEGKQSDDGRSFEQGAFRASLGGRRTDLFSDEEYDNEDFEEGYLNVTRRLVYLFPLLDMRPQDGEISFEELGAWNEIQASRRLFYKTRMTMEDRDENGDGVVTLREYLRHFQEHEMEQRKAEWWEERFHCADADKDEALNFVEFNDFLHPEDSKNPKVQEWFFSEKIRELDQNHDGKLSYVEFLDQAYEIYWDDFKDEDQKDPEEIFVELDTNIDQSLSESELKPIIHKLFPGEFTYAAYYTKKLMQEADDNKNGKLSLAEMLDHPFSFYNNVYQQRDYDNDDDDGHDEF</sequence>
<dbReference type="PANTHER" id="PTHR10827:SF98">
    <property type="entry name" value="45 KDA CALCIUM-BINDING PROTEIN"/>
    <property type="match status" value="1"/>
</dbReference>
<gene>
    <name evidence="10" type="ORF">H6P81_016912</name>
</gene>
<dbReference type="InterPro" id="IPR011992">
    <property type="entry name" value="EF-hand-dom_pair"/>
</dbReference>
<dbReference type="GO" id="GO:0005509">
    <property type="term" value="F:calcium ion binding"/>
    <property type="evidence" value="ECO:0007669"/>
    <property type="project" value="InterPro"/>
</dbReference>
<keyword evidence="2" id="KW-0964">Secreted</keyword>
<keyword evidence="5" id="KW-0106">Calcium</keyword>
<dbReference type="InterPro" id="IPR002048">
    <property type="entry name" value="EF_hand_dom"/>
</dbReference>
<dbReference type="Proteomes" id="UP000825729">
    <property type="component" value="Unassembled WGS sequence"/>
</dbReference>
<evidence type="ECO:0000256" key="8">
    <source>
        <dbReference type="SAM" id="Phobius"/>
    </source>
</evidence>
<evidence type="ECO:0000256" key="6">
    <source>
        <dbReference type="ARBA" id="ARBA00023157"/>
    </source>
</evidence>
<name>A0AAV7DXL1_ARIFI</name>
<dbReference type="GO" id="GO:0005783">
    <property type="term" value="C:endoplasmic reticulum"/>
    <property type="evidence" value="ECO:0007669"/>
    <property type="project" value="TreeGrafter"/>
</dbReference>
<reference evidence="10 11" key="1">
    <citation type="submission" date="2021-07" db="EMBL/GenBank/DDBJ databases">
        <title>The Aristolochia fimbriata genome: insights into angiosperm evolution, floral development and chemical biosynthesis.</title>
        <authorList>
            <person name="Jiao Y."/>
        </authorList>
    </citation>
    <scope>NUCLEOTIDE SEQUENCE [LARGE SCALE GENOMIC DNA]</scope>
    <source>
        <strain evidence="10">IBCAS-2021</strain>
        <tissue evidence="10">Leaf</tissue>
    </source>
</reference>
<feature type="transmembrane region" description="Helical" evidence="8">
    <location>
        <begin position="6"/>
        <end position="27"/>
    </location>
</feature>
<keyword evidence="7" id="KW-0325">Glycoprotein</keyword>
<dbReference type="PROSITE" id="PS00018">
    <property type="entry name" value="EF_HAND_1"/>
    <property type="match status" value="3"/>
</dbReference>
<keyword evidence="3" id="KW-0479">Metal-binding</keyword>
<feature type="domain" description="EF-hand" evidence="9">
    <location>
        <begin position="176"/>
        <end position="211"/>
    </location>
</feature>
<organism evidence="10 11">
    <name type="scientific">Aristolochia fimbriata</name>
    <name type="common">White veined hardy Dutchman's pipe vine</name>
    <dbReference type="NCBI Taxonomy" id="158543"/>
    <lineage>
        <taxon>Eukaryota</taxon>
        <taxon>Viridiplantae</taxon>
        <taxon>Streptophyta</taxon>
        <taxon>Embryophyta</taxon>
        <taxon>Tracheophyta</taxon>
        <taxon>Spermatophyta</taxon>
        <taxon>Magnoliopsida</taxon>
        <taxon>Magnoliidae</taxon>
        <taxon>Piperales</taxon>
        <taxon>Aristolochiaceae</taxon>
        <taxon>Aristolochia</taxon>
    </lineage>
</organism>
<dbReference type="EMBL" id="JAINDJ010000007">
    <property type="protein sequence ID" value="KAG9441058.1"/>
    <property type="molecule type" value="Genomic_DNA"/>
</dbReference>
<keyword evidence="11" id="KW-1185">Reference proteome</keyword>
<protein>
    <recommendedName>
        <fullName evidence="9">EF-hand domain-containing protein</fullName>
    </recommendedName>
</protein>
<dbReference type="SUPFAM" id="SSF47473">
    <property type="entry name" value="EF-hand"/>
    <property type="match status" value="2"/>
</dbReference>
<keyword evidence="6" id="KW-1015">Disulfide bond</keyword>
<comment type="subcellular location">
    <subcellularLocation>
        <location evidence="1">Secreted</location>
    </subcellularLocation>
</comment>
<dbReference type="Gene3D" id="1.10.238.10">
    <property type="entry name" value="EF-hand"/>
    <property type="match status" value="2"/>
</dbReference>
<evidence type="ECO:0000313" key="11">
    <source>
        <dbReference type="Proteomes" id="UP000825729"/>
    </source>
</evidence>
<dbReference type="SMART" id="SM00054">
    <property type="entry name" value="EFh"/>
    <property type="match status" value="5"/>
</dbReference>
<evidence type="ECO:0000256" key="4">
    <source>
        <dbReference type="ARBA" id="ARBA00022737"/>
    </source>
</evidence>
<keyword evidence="8" id="KW-1133">Transmembrane helix</keyword>
<keyword evidence="4" id="KW-0677">Repeat</keyword>
<dbReference type="PANTHER" id="PTHR10827">
    <property type="entry name" value="RETICULOCALBIN"/>
    <property type="match status" value="1"/>
</dbReference>
<keyword evidence="8" id="KW-0812">Transmembrane</keyword>
<keyword evidence="8" id="KW-0472">Membrane</keyword>
<evidence type="ECO:0000313" key="10">
    <source>
        <dbReference type="EMBL" id="KAG9441058.1"/>
    </source>
</evidence>
<evidence type="ECO:0000256" key="7">
    <source>
        <dbReference type="ARBA" id="ARBA00023180"/>
    </source>
</evidence>
<dbReference type="PROSITE" id="PS50222">
    <property type="entry name" value="EF_HAND_2"/>
    <property type="match status" value="2"/>
</dbReference>
<evidence type="ECO:0000256" key="3">
    <source>
        <dbReference type="ARBA" id="ARBA00022723"/>
    </source>
</evidence>
<dbReference type="InterPro" id="IPR019577">
    <property type="entry name" value="SPARC/Testican_Ca-bd-dom"/>
</dbReference>
<dbReference type="GO" id="GO:0005576">
    <property type="term" value="C:extracellular region"/>
    <property type="evidence" value="ECO:0007669"/>
    <property type="project" value="UniProtKB-SubCell"/>
</dbReference>
<evidence type="ECO:0000256" key="2">
    <source>
        <dbReference type="ARBA" id="ARBA00022525"/>
    </source>
</evidence>
<evidence type="ECO:0000256" key="5">
    <source>
        <dbReference type="ARBA" id="ARBA00022837"/>
    </source>
</evidence>
<comment type="caution">
    <text evidence="10">The sequence shown here is derived from an EMBL/GenBank/DDBJ whole genome shotgun (WGS) entry which is preliminary data.</text>
</comment>
<evidence type="ECO:0000256" key="1">
    <source>
        <dbReference type="ARBA" id="ARBA00004613"/>
    </source>
</evidence>
<proteinExistence type="predicted"/>
<evidence type="ECO:0000259" key="9">
    <source>
        <dbReference type="PROSITE" id="PS50222"/>
    </source>
</evidence>
<feature type="domain" description="EF-hand" evidence="9">
    <location>
        <begin position="224"/>
        <end position="250"/>
    </location>
</feature>
<dbReference type="AlphaFoldDB" id="A0AAV7DXL1"/>